<dbReference type="GO" id="GO:0004622">
    <property type="term" value="F:phosphatidylcholine lysophospholipase activity"/>
    <property type="evidence" value="ECO:0007669"/>
    <property type="project" value="TreeGrafter"/>
</dbReference>
<dbReference type="AlphaFoldDB" id="A0A0R2L6C9"/>
<dbReference type="Proteomes" id="UP000051139">
    <property type="component" value="Unassembled WGS sequence"/>
</dbReference>
<sequence length="321" mass="35367">MKHFRALIITLLVLAAAVAGIAAWWLYQSGHQVSEQKHQPVPMQSAPKAKKKVTAKKSVKLVALGDSLTEGVGDQRKQGGYVGQIKRQLTTKQHLQVTATNYGKAGDRSDQIQKRLTNSLLMQKKVQQADAIVMTVGGNDLMQGLQNASIKGNTSPVAMDKSVQATQAIFAGKLTQLLNQVRQLNPDAPIFLFSVYNPVYVYFANVEQLSAYVLQFVQTTQQTVQQVDRLYFMDINDQLSYGQYTTPAKRAALAAKDAQANKAGELNGAAVEKALVGGTSGELNDYLSPVDHFHPNNRGYSVMTNVLYKTMMKHDQWLPKK</sequence>
<reference evidence="2 5" key="2">
    <citation type="submission" date="2019-07" db="EMBL/GenBank/DDBJ databases">
        <title>Whole genome shotgun sequence of Lactobacillus siliginis NBRC 101315.</title>
        <authorList>
            <person name="Hosoyama A."/>
            <person name="Uohara A."/>
            <person name="Ohji S."/>
            <person name="Ichikawa N."/>
        </authorList>
    </citation>
    <scope>NUCLEOTIDE SEQUENCE [LARGE SCALE GENOMIC DNA]</scope>
    <source>
        <strain evidence="2 5">NBRC 101315</strain>
    </source>
</reference>
<evidence type="ECO:0000313" key="5">
    <source>
        <dbReference type="Proteomes" id="UP000321429"/>
    </source>
</evidence>
<dbReference type="PANTHER" id="PTHR30383:SF27">
    <property type="entry name" value="SPORE GERMINATION LIPASE LIPC"/>
    <property type="match status" value="1"/>
</dbReference>
<organism evidence="3 4">
    <name type="scientific">Furfurilactobacillus siliginis</name>
    <dbReference type="NCBI Taxonomy" id="348151"/>
    <lineage>
        <taxon>Bacteria</taxon>
        <taxon>Bacillati</taxon>
        <taxon>Bacillota</taxon>
        <taxon>Bacilli</taxon>
        <taxon>Lactobacillales</taxon>
        <taxon>Lactobacillaceae</taxon>
        <taxon>Furfurilactobacillus</taxon>
    </lineage>
</organism>
<reference evidence="3 4" key="1">
    <citation type="journal article" date="2015" name="Genome Announc.">
        <title>Expanding the biotechnology potential of lactobacilli through comparative genomics of 213 strains and associated genera.</title>
        <authorList>
            <person name="Sun Z."/>
            <person name="Harris H.M."/>
            <person name="McCann A."/>
            <person name="Guo C."/>
            <person name="Argimon S."/>
            <person name="Zhang W."/>
            <person name="Yang X."/>
            <person name="Jeffery I.B."/>
            <person name="Cooney J.C."/>
            <person name="Kagawa T.F."/>
            <person name="Liu W."/>
            <person name="Song Y."/>
            <person name="Salvetti E."/>
            <person name="Wrobel A."/>
            <person name="Rasinkangas P."/>
            <person name="Parkhill J."/>
            <person name="Rea M.C."/>
            <person name="O'Sullivan O."/>
            <person name="Ritari J."/>
            <person name="Douillard F.P."/>
            <person name="Paul Ross R."/>
            <person name="Yang R."/>
            <person name="Briner A.E."/>
            <person name="Felis G.E."/>
            <person name="de Vos W.M."/>
            <person name="Barrangou R."/>
            <person name="Klaenhammer T.R."/>
            <person name="Caufield P.W."/>
            <person name="Cui Y."/>
            <person name="Zhang H."/>
            <person name="O'Toole P.W."/>
        </authorList>
    </citation>
    <scope>NUCLEOTIDE SEQUENCE [LARGE SCALE GENOMIC DNA]</scope>
    <source>
        <strain evidence="3 4">DSM 22696</strain>
    </source>
</reference>
<accession>A0A0R2L6C9</accession>
<dbReference type="EMBL" id="BJUD01000001">
    <property type="protein sequence ID" value="GEK27768.1"/>
    <property type="molecule type" value="Genomic_DNA"/>
</dbReference>
<evidence type="ECO:0000313" key="4">
    <source>
        <dbReference type="Proteomes" id="UP000051139"/>
    </source>
</evidence>
<dbReference type="EMBL" id="JQCB01000002">
    <property type="protein sequence ID" value="KRN97009.1"/>
    <property type="molecule type" value="Genomic_DNA"/>
</dbReference>
<protein>
    <submittedName>
        <fullName evidence="2">Ethanolamine utilization protein EutQ</fullName>
    </submittedName>
</protein>
<name>A0A0R2L6C9_9LACO</name>
<dbReference type="OrthoDB" id="252349at2"/>
<evidence type="ECO:0000313" key="3">
    <source>
        <dbReference type="EMBL" id="KRN97009.1"/>
    </source>
</evidence>
<proteinExistence type="predicted"/>
<dbReference type="PATRIC" id="fig|348151.3.peg.910"/>
<dbReference type="InterPro" id="IPR036514">
    <property type="entry name" value="SGNH_hydro_sf"/>
</dbReference>
<evidence type="ECO:0000313" key="2">
    <source>
        <dbReference type="EMBL" id="GEK27768.1"/>
    </source>
</evidence>
<dbReference type="SUPFAM" id="SSF52266">
    <property type="entry name" value="SGNH hydrolase"/>
    <property type="match status" value="1"/>
</dbReference>
<dbReference type="InterPro" id="IPR051532">
    <property type="entry name" value="Ester_Hydrolysis_Enzymes"/>
</dbReference>
<keyword evidence="4" id="KW-1185">Reference proteome</keyword>
<gene>
    <name evidence="3" type="ORF">IV55_GL000885</name>
    <name evidence="2" type="ORF">LSI01_00790</name>
</gene>
<evidence type="ECO:0000259" key="1">
    <source>
        <dbReference type="Pfam" id="PF13472"/>
    </source>
</evidence>
<dbReference type="InterPro" id="IPR013830">
    <property type="entry name" value="SGNH_hydro"/>
</dbReference>
<dbReference type="Pfam" id="PF13472">
    <property type="entry name" value="Lipase_GDSL_2"/>
    <property type="match status" value="1"/>
</dbReference>
<dbReference type="Proteomes" id="UP000321429">
    <property type="component" value="Unassembled WGS sequence"/>
</dbReference>
<dbReference type="RefSeq" id="WP_057808956.1">
    <property type="nucleotide sequence ID" value="NZ_BJUD01000001.1"/>
</dbReference>
<feature type="domain" description="SGNH hydrolase-type esterase" evidence="1">
    <location>
        <begin position="63"/>
        <end position="300"/>
    </location>
</feature>
<comment type="caution">
    <text evidence="3">The sequence shown here is derived from an EMBL/GenBank/DDBJ whole genome shotgun (WGS) entry which is preliminary data.</text>
</comment>
<dbReference type="PANTHER" id="PTHR30383">
    <property type="entry name" value="THIOESTERASE 1/PROTEASE 1/LYSOPHOSPHOLIPASE L1"/>
    <property type="match status" value="1"/>
</dbReference>
<dbReference type="STRING" id="348151.IV55_GL000885"/>
<dbReference type="Gene3D" id="3.40.50.1110">
    <property type="entry name" value="SGNH hydrolase"/>
    <property type="match status" value="1"/>
</dbReference>